<feature type="region of interest" description="Disordered" evidence="1">
    <location>
        <begin position="1"/>
        <end position="58"/>
    </location>
</feature>
<protein>
    <submittedName>
        <fullName evidence="2">Uncharacterized protein</fullName>
    </submittedName>
</protein>
<dbReference type="AlphaFoldDB" id="K5XA63"/>
<keyword evidence="3" id="KW-1185">Reference proteome</keyword>
<accession>K5XA63</accession>
<reference evidence="3" key="1">
    <citation type="journal article" date="2012" name="Proc. Natl. Acad. Sci. U.S.A.">
        <title>Genome sequence of the button mushroom Agaricus bisporus reveals mechanisms governing adaptation to a humic-rich ecological niche.</title>
        <authorList>
            <person name="Morin E."/>
            <person name="Kohler A."/>
            <person name="Baker A.R."/>
            <person name="Foulongne-Oriol M."/>
            <person name="Lombard V."/>
            <person name="Nagy L.G."/>
            <person name="Ohm R.A."/>
            <person name="Patyshakuliyeva A."/>
            <person name="Brun A."/>
            <person name="Aerts A.L."/>
            <person name="Bailey A.M."/>
            <person name="Billette C."/>
            <person name="Coutinho P.M."/>
            <person name="Deakin G."/>
            <person name="Doddapaneni H."/>
            <person name="Floudas D."/>
            <person name="Grimwood J."/>
            <person name="Hilden K."/>
            <person name="Kuees U."/>
            <person name="LaButti K.M."/>
            <person name="Lapidus A."/>
            <person name="Lindquist E.A."/>
            <person name="Lucas S.M."/>
            <person name="Murat C."/>
            <person name="Riley R.W."/>
            <person name="Salamov A.A."/>
            <person name="Schmutz J."/>
            <person name="Subramanian V."/>
            <person name="Woesten H.A.B."/>
            <person name="Xu J."/>
            <person name="Eastwood D.C."/>
            <person name="Foster G.D."/>
            <person name="Sonnenberg A.S."/>
            <person name="Cullen D."/>
            <person name="de Vries R.P."/>
            <person name="Lundell T."/>
            <person name="Hibbett D.S."/>
            <person name="Henrissat B."/>
            <person name="Burton K.S."/>
            <person name="Kerrigan R.W."/>
            <person name="Challen M.P."/>
            <person name="Grigoriev I.V."/>
            <person name="Martin F."/>
        </authorList>
    </citation>
    <scope>NUCLEOTIDE SEQUENCE [LARGE SCALE GENOMIC DNA]</scope>
    <source>
        <strain evidence="3">JB137-S8 / ATCC MYA-4627 / FGSC 10392</strain>
    </source>
</reference>
<dbReference type="HOGENOM" id="CLU_071866_0_0_1"/>
<evidence type="ECO:0000313" key="3">
    <source>
        <dbReference type="Proteomes" id="UP000008493"/>
    </source>
</evidence>
<dbReference type="GeneID" id="18832408"/>
<dbReference type="OrthoDB" id="3263613at2759"/>
<dbReference type="Proteomes" id="UP000008493">
    <property type="component" value="Unassembled WGS sequence"/>
</dbReference>
<organism evidence="2 3">
    <name type="scientific">Agaricus bisporus var. burnettii (strain JB137-S8 / ATCC MYA-4627 / FGSC 10392)</name>
    <name type="common">White button mushroom</name>
    <dbReference type="NCBI Taxonomy" id="597362"/>
    <lineage>
        <taxon>Eukaryota</taxon>
        <taxon>Fungi</taxon>
        <taxon>Dikarya</taxon>
        <taxon>Basidiomycota</taxon>
        <taxon>Agaricomycotina</taxon>
        <taxon>Agaricomycetes</taxon>
        <taxon>Agaricomycetidae</taxon>
        <taxon>Agaricales</taxon>
        <taxon>Agaricineae</taxon>
        <taxon>Agaricaceae</taxon>
        <taxon>Agaricus</taxon>
    </lineage>
</organism>
<feature type="compositionally biased region" description="Polar residues" evidence="1">
    <location>
        <begin position="179"/>
        <end position="191"/>
    </location>
</feature>
<dbReference type="InParanoid" id="K5XA63"/>
<dbReference type="EMBL" id="JH971389">
    <property type="protein sequence ID" value="EKM79957.1"/>
    <property type="molecule type" value="Genomic_DNA"/>
</dbReference>
<dbReference type="eggNOG" id="ENOG502RCDA">
    <property type="taxonomic scope" value="Eukaryota"/>
</dbReference>
<proteinExistence type="predicted"/>
<sequence length="352" mass="37736">MPPTLRSAYSSPAGKSTIPGASPGRKAPTCSKCGRLRLGHPRTGCPSTDPPSKDTRTEAQLQDNISGAFSSMHLDASPVKDRRRSGVMLQQSETLASISPSAEDMLNDLTQPGFFSQETVPDDNKRLKDSVCTPHQVRYKSGPKRLMPGTLMEPSWESSIEGFSDDERGGEGFKKRTSPSKNSLGVQTSFASLEDDTSPSPCGSFSLPPPASSSTTSPPEPVQRSVTLETRELLLSSLSRTSPATVYTHKKHELETVLASALTAKLHARVVENESDEENVSIVIGSDLHAVEKRREELARSNRSPTEGTTYTTNNFIINESSNSRSGSSSRITVVASAVVVGMITAWAGLAS</sequence>
<name>K5XA63_AGABU</name>
<feature type="region of interest" description="Disordered" evidence="1">
    <location>
        <begin position="139"/>
        <end position="224"/>
    </location>
</feature>
<feature type="compositionally biased region" description="Basic and acidic residues" evidence="1">
    <location>
        <begin position="165"/>
        <end position="174"/>
    </location>
</feature>
<evidence type="ECO:0000256" key="1">
    <source>
        <dbReference type="SAM" id="MobiDB-lite"/>
    </source>
</evidence>
<dbReference type="RefSeq" id="XP_007329247.1">
    <property type="nucleotide sequence ID" value="XM_007329185.1"/>
</dbReference>
<dbReference type="KEGG" id="abp:AGABI1DRAFT91285"/>
<evidence type="ECO:0000313" key="2">
    <source>
        <dbReference type="EMBL" id="EKM79957.1"/>
    </source>
</evidence>
<dbReference type="OMA" id="GHPRQGC"/>
<gene>
    <name evidence="2" type="ORF">AGABI1DRAFT_91285</name>
</gene>